<keyword evidence="1" id="KW-0812">Transmembrane</keyword>
<evidence type="ECO:0000256" key="1">
    <source>
        <dbReference type="SAM" id="Phobius"/>
    </source>
</evidence>
<name>A0A1F5WEI2_9BACT</name>
<reference evidence="2 3" key="1">
    <citation type="journal article" date="2016" name="Nat. Commun.">
        <title>Thousands of microbial genomes shed light on interconnected biogeochemical processes in an aquifer system.</title>
        <authorList>
            <person name="Anantharaman K."/>
            <person name="Brown C.T."/>
            <person name="Hug L.A."/>
            <person name="Sharon I."/>
            <person name="Castelle C.J."/>
            <person name="Probst A.J."/>
            <person name="Thomas B.C."/>
            <person name="Singh A."/>
            <person name="Wilkins M.J."/>
            <person name="Karaoz U."/>
            <person name="Brodie E.L."/>
            <person name="Williams K.H."/>
            <person name="Hubbard S.S."/>
            <person name="Banfield J.F."/>
        </authorList>
    </citation>
    <scope>NUCLEOTIDE SEQUENCE [LARGE SCALE GENOMIC DNA]</scope>
</reference>
<keyword evidence="1" id="KW-1133">Transmembrane helix</keyword>
<keyword evidence="1" id="KW-0472">Membrane</keyword>
<evidence type="ECO:0008006" key="4">
    <source>
        <dbReference type="Google" id="ProtNLM"/>
    </source>
</evidence>
<evidence type="ECO:0000313" key="3">
    <source>
        <dbReference type="Proteomes" id="UP000178406"/>
    </source>
</evidence>
<sequence length="404" mass="45104">MSQKTKIIITAAVALVLLVLVIFFFGFRETETAGEPRGFFGGLFPKPAEVTPAPTAQEVPPIRIEDIATILAPGQNTATIPRWTLIALGDDPVRSLGVTNNTVRYHKNTPENLGHLFERTKEALGDEARISNLLLQQIEEIQWSPDGNTALVSYRDEELNVRSFLVFYKGTTTPKTRFIENDIKTLAFSPDSKSIAYTLKNNDSYDVFTATTDFRNQRRVLSNNIPSFEISWPTANMLALKTKSSYEIASFLYNIPTAGGILNRIFGGRGLDAVWNRAGMHVVLSRVNSNGRPLALTLLGVSTGEQATLPFTTLAEKCVFGKENPNMLYCGVPKFIPAGHFPDEWWQGKVALQDTIIAYDLREKKQIASVNTLSDVVNQEIFDDDSYLFFQDKNTEKLWAVKLK</sequence>
<protein>
    <recommendedName>
        <fullName evidence="4">Dipeptidylpeptidase IV N-terminal domain-containing protein</fullName>
    </recommendedName>
</protein>
<proteinExistence type="predicted"/>
<comment type="caution">
    <text evidence="2">The sequence shown here is derived from an EMBL/GenBank/DDBJ whole genome shotgun (WGS) entry which is preliminary data.</text>
</comment>
<evidence type="ECO:0000313" key="2">
    <source>
        <dbReference type="EMBL" id="OGF74004.1"/>
    </source>
</evidence>
<dbReference type="InterPro" id="IPR011042">
    <property type="entry name" value="6-blade_b-propeller_TolB-like"/>
</dbReference>
<dbReference type="EMBL" id="MFHQ01000031">
    <property type="protein sequence ID" value="OGF74004.1"/>
    <property type="molecule type" value="Genomic_DNA"/>
</dbReference>
<gene>
    <name evidence="2" type="ORF">A3J56_02295</name>
</gene>
<dbReference type="Gene3D" id="2.120.10.30">
    <property type="entry name" value="TolB, C-terminal domain"/>
    <property type="match status" value="1"/>
</dbReference>
<dbReference type="SUPFAM" id="SSF69304">
    <property type="entry name" value="Tricorn protease N-terminal domain"/>
    <property type="match status" value="1"/>
</dbReference>
<dbReference type="STRING" id="1798338.A3J56_02295"/>
<dbReference type="AlphaFoldDB" id="A0A1F5WEI2"/>
<feature type="transmembrane region" description="Helical" evidence="1">
    <location>
        <begin position="7"/>
        <end position="27"/>
    </location>
</feature>
<organism evidence="2 3">
    <name type="scientific">Candidatus Giovannonibacteria bacterium RIFCSPHIGHO2_02_FULL_46_20</name>
    <dbReference type="NCBI Taxonomy" id="1798338"/>
    <lineage>
        <taxon>Bacteria</taxon>
        <taxon>Candidatus Giovannoniibacteriota</taxon>
    </lineage>
</organism>
<accession>A0A1F5WEI2</accession>
<dbReference type="Proteomes" id="UP000178406">
    <property type="component" value="Unassembled WGS sequence"/>
</dbReference>